<proteinExistence type="predicted"/>
<protein>
    <submittedName>
        <fullName evidence="2">Uncharacterized protein</fullName>
    </submittedName>
</protein>
<comment type="caution">
    <text evidence="2">The sequence shown here is derived from an EMBL/GenBank/DDBJ whole genome shotgun (WGS) entry which is preliminary data.</text>
</comment>
<accession>A0ABM9DRZ4</accession>
<reference evidence="2 3" key="1">
    <citation type="submission" date="2022-03" db="EMBL/GenBank/DDBJ databases">
        <authorList>
            <person name="Brunel B."/>
        </authorList>
    </citation>
    <scope>NUCLEOTIDE SEQUENCE [LARGE SCALE GENOMIC DNA]</scope>
    <source>
        <strain evidence="2">STM5069sample</strain>
    </source>
</reference>
<dbReference type="Proteomes" id="UP001153050">
    <property type="component" value="Unassembled WGS sequence"/>
</dbReference>
<evidence type="ECO:0000313" key="2">
    <source>
        <dbReference type="EMBL" id="CAH2399446.1"/>
    </source>
</evidence>
<dbReference type="EMBL" id="CAKXZT010000116">
    <property type="protein sequence ID" value="CAH2399446.1"/>
    <property type="molecule type" value="Genomic_DNA"/>
</dbReference>
<sequence length="97" mass="10784">MRAIQNIPTPPPPKAHRPGSELSLLPGPSKCLRPVSQRREVSLSLRYVGNVPFLRALRWCLSASTCLSRPALTASYHKSPPKCSRLSFATRTAVKRY</sequence>
<feature type="region of interest" description="Disordered" evidence="1">
    <location>
        <begin position="1"/>
        <end position="28"/>
    </location>
</feature>
<gene>
    <name evidence="2" type="ORF">MES5069_220167</name>
</gene>
<evidence type="ECO:0000256" key="1">
    <source>
        <dbReference type="SAM" id="MobiDB-lite"/>
    </source>
</evidence>
<evidence type="ECO:0000313" key="3">
    <source>
        <dbReference type="Proteomes" id="UP001153050"/>
    </source>
</evidence>
<name>A0ABM9DRZ4_9HYPH</name>
<keyword evidence="3" id="KW-1185">Reference proteome</keyword>
<organism evidence="2 3">
    <name type="scientific">Mesorhizobium escarrei</name>
    <dbReference type="NCBI Taxonomy" id="666018"/>
    <lineage>
        <taxon>Bacteria</taxon>
        <taxon>Pseudomonadati</taxon>
        <taxon>Pseudomonadota</taxon>
        <taxon>Alphaproteobacteria</taxon>
        <taxon>Hyphomicrobiales</taxon>
        <taxon>Phyllobacteriaceae</taxon>
        <taxon>Mesorhizobium</taxon>
    </lineage>
</organism>